<dbReference type="Proteomes" id="UP001172101">
    <property type="component" value="Unassembled WGS sequence"/>
</dbReference>
<gene>
    <name evidence="2" type="ORF">B0T26DRAFT_868585</name>
</gene>
<reference evidence="2" key="1">
    <citation type="submission" date="2023-06" db="EMBL/GenBank/DDBJ databases">
        <title>Genome-scale phylogeny and comparative genomics of the fungal order Sordariales.</title>
        <authorList>
            <consortium name="Lawrence Berkeley National Laboratory"/>
            <person name="Hensen N."/>
            <person name="Bonometti L."/>
            <person name="Westerberg I."/>
            <person name="Brannstrom I.O."/>
            <person name="Guillou S."/>
            <person name="Cros-Aarteil S."/>
            <person name="Calhoun S."/>
            <person name="Haridas S."/>
            <person name="Kuo A."/>
            <person name="Mondo S."/>
            <person name="Pangilinan J."/>
            <person name="Riley R."/>
            <person name="LaButti K."/>
            <person name="Andreopoulos B."/>
            <person name="Lipzen A."/>
            <person name="Chen C."/>
            <person name="Yanf M."/>
            <person name="Daum C."/>
            <person name="Ng V."/>
            <person name="Clum A."/>
            <person name="Steindorff A."/>
            <person name="Ohm R."/>
            <person name="Martin F."/>
            <person name="Silar P."/>
            <person name="Natvig D."/>
            <person name="Lalanne C."/>
            <person name="Gautier V."/>
            <person name="Ament-velasquez S.L."/>
            <person name="Kruys A."/>
            <person name="Hutchinson M.I."/>
            <person name="Powell A.J."/>
            <person name="Barry K."/>
            <person name="Miller A.N."/>
            <person name="Grigoriev I.V."/>
            <person name="Debuchy R."/>
            <person name="Gladieux P."/>
            <person name="Thoren M.H."/>
            <person name="Johannesson H."/>
        </authorList>
    </citation>
    <scope>NUCLEOTIDE SEQUENCE</scope>
    <source>
        <strain evidence="2">SMH2392-1A</strain>
    </source>
</reference>
<protein>
    <submittedName>
        <fullName evidence="2">Uncharacterized protein</fullName>
    </submittedName>
</protein>
<dbReference type="GeneID" id="85331139"/>
<name>A0AA40B444_9PEZI</name>
<evidence type="ECO:0000313" key="3">
    <source>
        <dbReference type="Proteomes" id="UP001172101"/>
    </source>
</evidence>
<dbReference type="AlphaFoldDB" id="A0AA40B444"/>
<feature type="transmembrane region" description="Helical" evidence="1">
    <location>
        <begin position="32"/>
        <end position="50"/>
    </location>
</feature>
<sequence length="53" mass="6075">MGCWVCYDMMGGKPRGVSRGDSVRDRGDIKTLMANNNILIFLVTMMWFWGMNV</sequence>
<dbReference type="EMBL" id="JAUIRO010000002">
    <property type="protein sequence ID" value="KAK0727239.1"/>
    <property type="molecule type" value="Genomic_DNA"/>
</dbReference>
<evidence type="ECO:0000256" key="1">
    <source>
        <dbReference type="SAM" id="Phobius"/>
    </source>
</evidence>
<keyword evidence="1" id="KW-0812">Transmembrane</keyword>
<organism evidence="2 3">
    <name type="scientific">Lasiosphaeria miniovina</name>
    <dbReference type="NCBI Taxonomy" id="1954250"/>
    <lineage>
        <taxon>Eukaryota</taxon>
        <taxon>Fungi</taxon>
        <taxon>Dikarya</taxon>
        <taxon>Ascomycota</taxon>
        <taxon>Pezizomycotina</taxon>
        <taxon>Sordariomycetes</taxon>
        <taxon>Sordariomycetidae</taxon>
        <taxon>Sordariales</taxon>
        <taxon>Lasiosphaeriaceae</taxon>
        <taxon>Lasiosphaeria</taxon>
    </lineage>
</organism>
<keyword evidence="1" id="KW-1133">Transmembrane helix</keyword>
<evidence type="ECO:0000313" key="2">
    <source>
        <dbReference type="EMBL" id="KAK0727239.1"/>
    </source>
</evidence>
<comment type="caution">
    <text evidence="2">The sequence shown here is derived from an EMBL/GenBank/DDBJ whole genome shotgun (WGS) entry which is preliminary data.</text>
</comment>
<dbReference type="RefSeq" id="XP_060300095.1">
    <property type="nucleotide sequence ID" value="XM_060447869.1"/>
</dbReference>
<proteinExistence type="predicted"/>
<keyword evidence="1" id="KW-0472">Membrane</keyword>
<accession>A0AA40B444</accession>
<keyword evidence="3" id="KW-1185">Reference proteome</keyword>